<dbReference type="GO" id="GO:0000149">
    <property type="term" value="F:SNARE binding"/>
    <property type="evidence" value="ECO:0007669"/>
    <property type="project" value="TreeGrafter"/>
</dbReference>
<dbReference type="PANTHER" id="PTHR21292">
    <property type="entry name" value="EXOCYST COMPLEX COMPONENT SEC6-RELATED"/>
    <property type="match status" value="1"/>
</dbReference>
<organism evidence="2 3">
    <name type="scientific">Bagarius yarrelli</name>
    <name type="common">Goonch</name>
    <name type="synonym">Bagrus yarrelli</name>
    <dbReference type="NCBI Taxonomy" id="175774"/>
    <lineage>
        <taxon>Eukaryota</taxon>
        <taxon>Metazoa</taxon>
        <taxon>Chordata</taxon>
        <taxon>Craniata</taxon>
        <taxon>Vertebrata</taxon>
        <taxon>Euteleostomi</taxon>
        <taxon>Actinopterygii</taxon>
        <taxon>Neopterygii</taxon>
        <taxon>Teleostei</taxon>
        <taxon>Ostariophysi</taxon>
        <taxon>Siluriformes</taxon>
        <taxon>Sisoridae</taxon>
        <taxon>Sisorinae</taxon>
        <taxon>Bagarius</taxon>
    </lineage>
</organism>
<comment type="caution">
    <text evidence="2">The sequence shown here is derived from an EMBL/GenBank/DDBJ whole genome shotgun (WGS) entry which is preliminary data.</text>
</comment>
<dbReference type="InterPro" id="IPR010326">
    <property type="entry name" value="EXOC3/Sec6"/>
</dbReference>
<dbReference type="AlphaFoldDB" id="A0A556TSV0"/>
<protein>
    <submittedName>
        <fullName evidence="2">Tumor necrosis factor alpha-induced protein 2</fullName>
    </submittedName>
</protein>
<dbReference type="GO" id="GO:0051601">
    <property type="term" value="P:exocyst localization"/>
    <property type="evidence" value="ECO:0007669"/>
    <property type="project" value="TreeGrafter"/>
</dbReference>
<proteinExistence type="predicted"/>
<name>A0A556TSV0_BAGYA</name>
<dbReference type="Proteomes" id="UP000319801">
    <property type="component" value="Unassembled WGS sequence"/>
</dbReference>
<accession>A0A556TSV0</accession>
<sequence length="1062" mass="122370">MQTLHLPAILRRGSKGEAETHDSDSLCTTMVEQQPEESNAQKKWKNKFKIPGILKLTDAKHRKKGDTPDTPDIPVILDFNQNLAQNHLSEASQQLLAKEKHLFSPQSPDSEVICTENEEDSLQKDYETLLLHLRIAVHDSFNEENLEKLRSAVNVIQQQEEQDRLWEKAADGNCARWRPLKCREIHDTLLKEVVEMRLQQTNEEENGAEKLSTSLKREVCRMGKRIQKDLLQVVQHIQLCYTPDFDICIMYIQLYHQAFSRKLTKLARTNIESQDCIYILQWLHGYYQKNILQLNELKPHINAESLGALLPEEDRRALEEQYVSHKEMEVRTWLSNALEKEKEFWQTSNKPELIDGCHFSHLAVDVIAIINGAVTETVNILGNRDNAQRILLQLDNFLSSYKKFIADLIKGKEIIVPNTLKASLVSMKQLREYVEKQEDLSDNMKEALLSIVSEMRNSCHCYFLSPIHKELKEQYCKLWTPVWFSKSHALIGDLLMVLEDKIHRLSDIQTACRKGSNEKWLSNILPRLSEVLQLQDPGALQLEIVTLVRTYPDISNFSCTVMNEQTTDAAYAETKENDGVVEEPSPVANITQTSTESMDTIENAPNDNTNNASMATCSKNNDETGSDPTAIAMIEETKKSPRRSAKYFISHMLKTKKAGKKHSSKFTPDLLVFSKNLEMGYLAEASQQLLDREMCLFISQPSSEEVLCTDDAKNSLKKDYETLMDHLKMAVHNSFNIENQEMLRNAITAIVQQEEQDRLWEEASEEAPLWRPMRCLLIHDTLVKEVVEEQLQQVNGADSDADTLKMEVVRLGSVIQNDLLQVVRHVQTCYPPDRDVCNMYAQLYHQAFSATLRKLLQWSRNLEDNKFILQQMNSYSKNILQLDKLKPHINAESLGSLLPEEDHKSLKEQYLSHKESEVKTWLSNALKLKEADWQANKKPELTDGYYFCDFAVDVIWVVDGAIKEIEVVLGNNNAQRILLQMDSFLMSYKNSMEKFLKNQPTNINEIVKSQLFNIEKIREYIKHQGDLPDEEKVAWLSMVSELRNSCHTYLLNPIHKELMVFS</sequence>
<reference evidence="2 3" key="1">
    <citation type="journal article" date="2019" name="Genome Biol. Evol.">
        <title>Whole-Genome Sequencing of the Giant Devil Catfish, Bagarius yarrelli.</title>
        <authorList>
            <person name="Jiang W."/>
            <person name="Lv Y."/>
            <person name="Cheng L."/>
            <person name="Yang K."/>
            <person name="Chao B."/>
            <person name="Wang X."/>
            <person name="Li Y."/>
            <person name="Pan X."/>
            <person name="You X."/>
            <person name="Zhang Y."/>
            <person name="Yang J."/>
            <person name="Li J."/>
            <person name="Zhang X."/>
            <person name="Liu S."/>
            <person name="Sun C."/>
            <person name="Yang J."/>
            <person name="Shi Q."/>
        </authorList>
    </citation>
    <scope>NUCLEOTIDE SEQUENCE [LARGE SCALE GENOMIC DNA]</scope>
    <source>
        <strain evidence="2">JWS20170419001</strain>
        <tissue evidence="2">Muscle</tissue>
    </source>
</reference>
<dbReference type="EMBL" id="VCAZ01000016">
    <property type="protein sequence ID" value="TSK58100.1"/>
    <property type="molecule type" value="Genomic_DNA"/>
</dbReference>
<keyword evidence="3" id="KW-1185">Reference proteome</keyword>
<dbReference type="GO" id="GO:0000145">
    <property type="term" value="C:exocyst"/>
    <property type="evidence" value="ECO:0007669"/>
    <property type="project" value="InterPro"/>
</dbReference>
<dbReference type="Pfam" id="PF06046">
    <property type="entry name" value="Sec6"/>
    <property type="match status" value="2"/>
</dbReference>
<feature type="region of interest" description="Disordered" evidence="1">
    <location>
        <begin position="1"/>
        <end position="22"/>
    </location>
</feature>
<gene>
    <name evidence="2" type="ORF">Baya_3748</name>
</gene>
<dbReference type="GO" id="GO:0006887">
    <property type="term" value="P:exocytosis"/>
    <property type="evidence" value="ECO:0007669"/>
    <property type="project" value="InterPro"/>
</dbReference>
<dbReference type="OrthoDB" id="190098at2759"/>
<evidence type="ECO:0000256" key="1">
    <source>
        <dbReference type="SAM" id="MobiDB-lite"/>
    </source>
</evidence>
<dbReference type="PANTHER" id="PTHR21292:SF4">
    <property type="entry name" value="TUMOR NECROSIS FACTOR ALPHA-INDUCED PROTEIN 2"/>
    <property type="match status" value="1"/>
</dbReference>
<evidence type="ECO:0000313" key="3">
    <source>
        <dbReference type="Proteomes" id="UP000319801"/>
    </source>
</evidence>
<evidence type="ECO:0000313" key="2">
    <source>
        <dbReference type="EMBL" id="TSK58100.1"/>
    </source>
</evidence>